<sequence>VRREQIPSVSLIVAGAVRRKMAYPRSVTEWLAENRTEPEPGSPTAAQFRRLPSPHFVRHKIHLRWAIRAATQEGKTCQEKAR</sequence>
<organism evidence="1 2">
    <name type="scientific">Pristionchus fissidentatus</name>
    <dbReference type="NCBI Taxonomy" id="1538716"/>
    <lineage>
        <taxon>Eukaryota</taxon>
        <taxon>Metazoa</taxon>
        <taxon>Ecdysozoa</taxon>
        <taxon>Nematoda</taxon>
        <taxon>Chromadorea</taxon>
        <taxon>Rhabditida</taxon>
        <taxon>Rhabditina</taxon>
        <taxon>Diplogasteromorpha</taxon>
        <taxon>Diplogasteroidea</taxon>
        <taxon>Neodiplogasteridae</taxon>
        <taxon>Pristionchus</taxon>
    </lineage>
</organism>
<feature type="non-terminal residue" evidence="1">
    <location>
        <position position="82"/>
    </location>
</feature>
<dbReference type="AlphaFoldDB" id="A0AAV5URV5"/>
<proteinExistence type="predicted"/>
<evidence type="ECO:0000313" key="2">
    <source>
        <dbReference type="Proteomes" id="UP001432322"/>
    </source>
</evidence>
<dbReference type="EMBL" id="BTSY01000001">
    <property type="protein sequence ID" value="GMT09905.1"/>
    <property type="molecule type" value="Genomic_DNA"/>
</dbReference>
<evidence type="ECO:0000313" key="1">
    <source>
        <dbReference type="EMBL" id="GMT09905.1"/>
    </source>
</evidence>
<feature type="non-terminal residue" evidence="1">
    <location>
        <position position="1"/>
    </location>
</feature>
<accession>A0AAV5URV5</accession>
<name>A0AAV5URV5_9BILA</name>
<keyword evidence="2" id="KW-1185">Reference proteome</keyword>
<gene>
    <name evidence="1" type="ORF">PFISCL1PPCAC_1202</name>
</gene>
<reference evidence="1" key="1">
    <citation type="submission" date="2023-10" db="EMBL/GenBank/DDBJ databases">
        <title>Genome assembly of Pristionchus species.</title>
        <authorList>
            <person name="Yoshida K."/>
            <person name="Sommer R.J."/>
        </authorList>
    </citation>
    <scope>NUCLEOTIDE SEQUENCE</scope>
    <source>
        <strain evidence="1">RS5133</strain>
    </source>
</reference>
<protein>
    <submittedName>
        <fullName evidence="1">Uncharacterized protein</fullName>
    </submittedName>
</protein>
<comment type="caution">
    <text evidence="1">The sequence shown here is derived from an EMBL/GenBank/DDBJ whole genome shotgun (WGS) entry which is preliminary data.</text>
</comment>
<dbReference type="Proteomes" id="UP001432322">
    <property type="component" value="Unassembled WGS sequence"/>
</dbReference>